<dbReference type="EMBL" id="DAAGBK010000014">
    <property type="protein sequence ID" value="HAB2371900.1"/>
    <property type="molecule type" value="Genomic_DNA"/>
</dbReference>
<evidence type="ECO:0000313" key="15">
    <source>
        <dbReference type="EMBL" id="HAB1884751.1"/>
    </source>
</evidence>
<dbReference type="EMBL" id="DAAGBW010000014">
    <property type="protein sequence ID" value="HAB2426467.1"/>
    <property type="molecule type" value="Genomic_DNA"/>
</dbReference>
<dbReference type="EMBL" id="DAAHEN010000017">
    <property type="protein sequence ID" value="HAB5771410.1"/>
    <property type="molecule type" value="Genomic_DNA"/>
</dbReference>
<evidence type="ECO:0000313" key="23">
    <source>
        <dbReference type="EMBL" id="HAE1220579.1"/>
    </source>
</evidence>
<sequence>MKKILLALLLISSYSYADRYDNCNAQVYRDGKPVDKEFQVDVLDYKNRFELRQGSTFIGASPVLESTNRYNGNMKRITNEAEWRIDDNGTKTYSIEYYATKSTLKVTCK</sequence>
<dbReference type="EMBL" id="DAAFYT010000056">
    <property type="protein sequence ID" value="HAB2060602.1"/>
    <property type="molecule type" value="Genomic_DNA"/>
</dbReference>
<evidence type="ECO:0000313" key="14">
    <source>
        <dbReference type="EMBL" id="HAB1804664.1"/>
    </source>
</evidence>
<dbReference type="EMBL" id="DAAHFX010000017">
    <property type="protein sequence ID" value="HAB5941847.1"/>
    <property type="molecule type" value="Genomic_DNA"/>
</dbReference>
<dbReference type="EMBL" id="DAAQWY010000017">
    <property type="protein sequence ID" value="HAE1220579.1"/>
    <property type="molecule type" value="Genomic_DNA"/>
</dbReference>
<evidence type="ECO:0000313" key="11">
    <source>
        <dbReference type="EMBL" id="EDH6341837.1"/>
    </source>
</evidence>
<gene>
    <name evidence="7" type="ORF">A3Z75_15805</name>
    <name evidence="10" type="ORF">B7643_17050</name>
    <name evidence="8" type="ORF">BEI99_21405</name>
    <name evidence="9" type="ORF">BH418_15665</name>
    <name evidence="25" type="ORF">C4792_21280</name>
    <name evidence="11" type="ORF">CB381_18235</name>
    <name evidence="12" type="ORF">CBN47_06135</name>
    <name evidence="2" type="ORF">DKS77_14185</name>
    <name evidence="4" type="ORF">DLB38_16925</name>
    <name evidence="3" type="ORF">DNV88_18405</name>
    <name evidence="5" type="ORF">DUR08_17235</name>
    <name evidence="6" type="ORF">EPK73_14570</name>
    <name evidence="23" type="ORF">G2913_20945</name>
    <name evidence="24" type="ORF">G4K93_004305</name>
    <name evidence="19" type="ORF">GB020_20740</name>
    <name evidence="18" type="ORF">GB182_21010</name>
    <name evidence="21" type="ORF">GB352_20705</name>
    <name evidence="17" type="ORF">GB356_21005</name>
    <name evidence="22" type="ORF">GB394_21045</name>
    <name evidence="16" type="ORF">GB613_18405</name>
    <name evidence="20" type="ORF">GBS17_21010</name>
    <name evidence="13" type="ORF">GBX08_21040</name>
    <name evidence="14" type="ORF">GBY12_20720</name>
    <name evidence="15" type="ORF">GBY78_21040</name>
</gene>
<evidence type="ECO:0000313" key="7">
    <source>
        <dbReference type="EMBL" id="ECT6084954.1"/>
    </source>
</evidence>
<dbReference type="EMBL" id="AAMIOU010000008">
    <property type="protein sequence ID" value="EDH7244604.1"/>
    <property type="molecule type" value="Genomic_DNA"/>
</dbReference>
<keyword evidence="1" id="KW-0732">Signal</keyword>
<dbReference type="EMBL" id="AAGQWK010000019">
    <property type="protein sequence ID" value="EBR0143524.1"/>
    <property type="molecule type" value="Genomic_DNA"/>
</dbReference>
<evidence type="ECO:0000313" key="25">
    <source>
        <dbReference type="EMBL" id="PVL89292.1"/>
    </source>
</evidence>
<reference evidence="13" key="1">
    <citation type="journal article" date="2018" name="Genome Biol.">
        <title>SKESA: strategic k-mer extension for scrupulous assemblies.</title>
        <authorList>
            <person name="Souvorov A."/>
            <person name="Agarwala R."/>
            <person name="Lipman D.J."/>
        </authorList>
    </citation>
    <scope>NUCLEOTIDE SEQUENCE</scope>
    <source>
        <strain evidence="24">13-0431</strain>
        <strain evidence="13">Salmonella enterica</strain>
    </source>
</reference>
<evidence type="ECO:0000313" key="13">
    <source>
        <dbReference type="EMBL" id="HAB1572447.1"/>
    </source>
</evidence>
<reference evidence="5" key="5">
    <citation type="submission" date="2018-07" db="EMBL/GenBank/DDBJ databases">
        <authorList>
            <person name="Ashton P.M."/>
            <person name="Dallman T."/>
            <person name="Nair S."/>
            <person name="De Pinna E."/>
            <person name="Peters T."/>
            <person name="Grant K."/>
        </authorList>
    </citation>
    <scope>NUCLEOTIDE SEQUENCE</scope>
    <source>
        <strain evidence="5">152447</strain>
        <strain evidence="2">208936</strain>
        <strain evidence="4">250819</strain>
        <strain evidence="11">369915</strain>
        <strain evidence="3">428140</strain>
    </source>
</reference>
<evidence type="ECO:0000313" key="6">
    <source>
        <dbReference type="EMBL" id="ECA7463502.1"/>
    </source>
</evidence>
<reference evidence="10" key="3">
    <citation type="submission" date="2018-07" db="EMBL/GenBank/DDBJ databases">
        <authorList>
            <consortium name="PulseNet: The National Subtyping Network for Foodborne Disease Surveillance"/>
            <person name="Tarr C.L."/>
            <person name="Trees E."/>
            <person name="Katz L.S."/>
            <person name="Carleton-Romer H.A."/>
            <person name="Stroika S."/>
            <person name="Kucerova Z."/>
            <person name="Roache K.F."/>
            <person name="Sabol A.L."/>
            <person name="Besser J."/>
            <person name="Gerner-Smidt P."/>
        </authorList>
    </citation>
    <scope>NUCLEOTIDE SEQUENCE</scope>
    <source>
        <strain evidence="10">PNUSAS011364</strain>
        <strain evidence="12">PNUSAS013764</strain>
    </source>
</reference>
<evidence type="ECO:0000313" key="16">
    <source>
        <dbReference type="EMBL" id="HAB2060602.1"/>
    </source>
</evidence>
<evidence type="ECO:0000313" key="19">
    <source>
        <dbReference type="EMBL" id="HAB5023260.1"/>
    </source>
</evidence>
<protein>
    <recommendedName>
        <fullName evidence="27">C-type lysozyme inhibitor domain-containing protein</fullName>
    </recommendedName>
</protein>
<name>A0A2T9HX33_SALET</name>
<evidence type="ECO:0000313" key="20">
    <source>
        <dbReference type="EMBL" id="HAB5771410.1"/>
    </source>
</evidence>
<dbReference type="EMBL" id="AAHDEP010000030">
    <property type="protein sequence ID" value="EBU7986416.1"/>
    <property type="molecule type" value="Genomic_DNA"/>
</dbReference>
<reference evidence="9" key="4">
    <citation type="submission" date="2018-07" db="EMBL/GenBank/DDBJ databases">
        <authorList>
            <consortium name="GenomeTrakr network: Whole genome sequencing for foodborne pathogen traceback"/>
        </authorList>
    </citation>
    <scope>NUCLEOTIDE SEQUENCE</scope>
    <source>
        <strain evidence="9">ADRDL-16-8871</strain>
        <strain evidence="6">FSIS21923161</strain>
    </source>
</reference>
<evidence type="ECO:0000313" key="26">
    <source>
        <dbReference type="Proteomes" id="UP000245147"/>
    </source>
</evidence>
<accession>A0A2T9HX33</accession>
<dbReference type="EMBL" id="DAAGXT010000017">
    <property type="protein sequence ID" value="HAB5023260.1"/>
    <property type="molecule type" value="Genomic_DNA"/>
</dbReference>
<evidence type="ECO:0000313" key="18">
    <source>
        <dbReference type="EMBL" id="HAB2426467.1"/>
    </source>
</evidence>
<evidence type="ECO:0000313" key="24">
    <source>
        <dbReference type="EMBL" id="HAE6730418.1"/>
    </source>
</evidence>
<evidence type="ECO:0008006" key="27">
    <source>
        <dbReference type="Google" id="ProtNLM"/>
    </source>
</evidence>
<dbReference type="EMBL" id="AAHMZR010000023">
    <property type="protein sequence ID" value="EBY0576686.1"/>
    <property type="molecule type" value="Genomic_DNA"/>
</dbReference>
<evidence type="ECO:0000313" key="17">
    <source>
        <dbReference type="EMBL" id="HAB2371900.1"/>
    </source>
</evidence>
<evidence type="ECO:0000313" key="9">
    <source>
        <dbReference type="EMBL" id="EDC9468133.1"/>
    </source>
</evidence>
<evidence type="ECO:0000313" key="2">
    <source>
        <dbReference type="EMBL" id="EBQ8901919.1"/>
    </source>
</evidence>
<evidence type="ECO:0000313" key="4">
    <source>
        <dbReference type="EMBL" id="EBU7986416.1"/>
    </source>
</evidence>
<dbReference type="EMBL" id="AAKRAK010000018">
    <property type="protein sequence ID" value="ECU7934341.1"/>
    <property type="molecule type" value="Genomic_DNA"/>
</dbReference>
<reference evidence="7" key="6">
    <citation type="submission" date="2018-07" db="EMBL/GenBank/DDBJ databases">
        <authorList>
            <consortium name="NARMS: The National Antimicrobial Resistance Monitoring System"/>
        </authorList>
    </citation>
    <scope>NUCLEOTIDE SEQUENCE</scope>
    <source>
        <strain evidence="7">CVM N57313F</strain>
        <strain evidence="8">FSIS1607168</strain>
    </source>
</reference>
<dbReference type="EMBL" id="DAAFWP010000016">
    <property type="protein sequence ID" value="HAB1804664.1"/>
    <property type="molecule type" value="Genomic_DNA"/>
</dbReference>
<reference evidence="25 26" key="2">
    <citation type="submission" date="2018-04" db="EMBL/GenBank/DDBJ databases">
        <title>Serotype diversity and antimicrobial resistance among Salmonella enterica isolated from patients at an equine referral hospital.</title>
        <authorList>
            <person name="Leon I.M."/>
            <person name="Lawhon S.D."/>
            <person name="Norman K.N."/>
            <person name="Threadgill D.S."/>
            <person name="Ohta N."/>
            <person name="Vinasco J."/>
            <person name="Scott H.M."/>
        </authorList>
    </citation>
    <scope>NUCLEOTIDE SEQUENCE [LARGE SCALE GENOMIC DNA]</scope>
    <source>
        <strain evidence="25 26">167</strain>
    </source>
</reference>
<evidence type="ECO:0000313" key="5">
    <source>
        <dbReference type="EMBL" id="EBY0576686.1"/>
    </source>
</evidence>
<dbReference type="EMBL" id="DAASRO010000016">
    <property type="protein sequence ID" value="HAE6730418.1"/>
    <property type="molecule type" value="Genomic_DNA"/>
</dbReference>
<evidence type="ECO:0000313" key="21">
    <source>
        <dbReference type="EMBL" id="HAB5941847.1"/>
    </source>
</evidence>
<evidence type="ECO:0000313" key="22">
    <source>
        <dbReference type="EMBL" id="HAB6238654.1"/>
    </source>
</evidence>
<evidence type="ECO:0000313" key="8">
    <source>
        <dbReference type="EMBL" id="ECU7934341.1"/>
    </source>
</evidence>
<comment type="caution">
    <text evidence="25">The sequence shown here is derived from an EMBL/GenBank/DDBJ whole genome shotgun (WGS) entry which is preliminary data.</text>
</comment>
<dbReference type="Proteomes" id="UP000245147">
    <property type="component" value="Unassembled WGS sequence"/>
</dbReference>
<feature type="chain" id="PRO_5036051761" description="C-type lysozyme inhibitor domain-containing protein" evidence="1">
    <location>
        <begin position="18"/>
        <end position="109"/>
    </location>
</feature>
<feature type="signal peptide" evidence="1">
    <location>
        <begin position="1"/>
        <end position="17"/>
    </location>
</feature>
<dbReference type="EMBL" id="DAAFUE010000014">
    <property type="protein sequence ID" value="HAB1572447.1"/>
    <property type="molecule type" value="Genomic_DNA"/>
</dbReference>
<evidence type="ECO:0000313" key="12">
    <source>
        <dbReference type="EMBL" id="EDH7244604.1"/>
    </source>
</evidence>
<proteinExistence type="predicted"/>
<dbReference type="EMBL" id="AAGQKS010000020">
    <property type="protein sequence ID" value="EBQ8901919.1"/>
    <property type="molecule type" value="Genomic_DNA"/>
</dbReference>
<dbReference type="EMBL" id="DAAFXG010000016">
    <property type="protein sequence ID" value="HAB1884751.1"/>
    <property type="molecule type" value="Genomic_DNA"/>
</dbReference>
<dbReference type="EMBL" id="AAHVIS010000020">
    <property type="protein sequence ID" value="ECA7463502.1"/>
    <property type="molecule type" value="Genomic_DNA"/>
</dbReference>
<dbReference type="EMBL" id="QDOG01000015">
    <property type="protein sequence ID" value="PVL89292.1"/>
    <property type="molecule type" value="Genomic_DNA"/>
</dbReference>
<organism evidence="25 26">
    <name type="scientific">Salmonella enterica subsp. enterica serovar Agona</name>
    <dbReference type="NCBI Taxonomy" id="58095"/>
    <lineage>
        <taxon>Bacteria</taxon>
        <taxon>Pseudomonadati</taxon>
        <taxon>Pseudomonadota</taxon>
        <taxon>Gammaproteobacteria</taxon>
        <taxon>Enterobacterales</taxon>
        <taxon>Enterobacteriaceae</taxon>
        <taxon>Salmonella</taxon>
    </lineage>
</organism>
<dbReference type="Proteomes" id="UP000839928">
    <property type="component" value="Unassembled WGS sequence"/>
</dbReference>
<reference evidence="13" key="7">
    <citation type="submission" date="2019-10" db="EMBL/GenBank/DDBJ databases">
        <authorList>
            <consortium name="NCBI Pathogen Detection Project"/>
        </authorList>
    </citation>
    <scope>NUCLEOTIDE SEQUENCE</scope>
    <source>
        <strain evidence="24">13-0431</strain>
        <strain evidence="13">Salmonella enterica</strain>
    </source>
</reference>
<evidence type="ECO:0000313" key="10">
    <source>
        <dbReference type="EMBL" id="EDG5798390.1"/>
    </source>
</evidence>
<dbReference type="EMBL" id="AAMIHC010000022">
    <property type="protein sequence ID" value="EDH6341837.1"/>
    <property type="molecule type" value="Genomic_DNA"/>
</dbReference>
<dbReference type="EMBL" id="AALSOQ010000017">
    <property type="protein sequence ID" value="EDC9468133.1"/>
    <property type="molecule type" value="Genomic_DNA"/>
</dbReference>
<evidence type="ECO:0000313" key="3">
    <source>
        <dbReference type="EMBL" id="EBR0143524.1"/>
    </source>
</evidence>
<evidence type="ECO:0000256" key="1">
    <source>
        <dbReference type="SAM" id="SignalP"/>
    </source>
</evidence>
<dbReference type="AlphaFoldDB" id="A0A2T9HX33"/>
<dbReference type="RefSeq" id="WP_000722133.1">
    <property type="nucleotide sequence ID" value="NZ_JADDHT010000017.1"/>
</dbReference>
<dbReference type="EMBL" id="AAKNHU010000019">
    <property type="protein sequence ID" value="ECT6084954.1"/>
    <property type="molecule type" value="Genomic_DNA"/>
</dbReference>
<dbReference type="EMBL" id="DAAHHO010000015">
    <property type="protein sequence ID" value="HAB6238654.1"/>
    <property type="molecule type" value="Genomic_DNA"/>
</dbReference>
<dbReference type="EMBL" id="AAMEQR010000012">
    <property type="protein sequence ID" value="EDG5798390.1"/>
    <property type="molecule type" value="Genomic_DNA"/>
</dbReference>